<feature type="compositionally biased region" description="Basic residues" evidence="1">
    <location>
        <begin position="60"/>
        <end position="86"/>
    </location>
</feature>
<name>A0A843VDB3_COLES</name>
<comment type="caution">
    <text evidence="2">The sequence shown here is derived from an EMBL/GenBank/DDBJ whole genome shotgun (WGS) entry which is preliminary data.</text>
</comment>
<evidence type="ECO:0000313" key="2">
    <source>
        <dbReference type="EMBL" id="MQL91700.1"/>
    </source>
</evidence>
<dbReference type="AlphaFoldDB" id="A0A843VDB3"/>
<evidence type="ECO:0000256" key="1">
    <source>
        <dbReference type="SAM" id="MobiDB-lite"/>
    </source>
</evidence>
<protein>
    <submittedName>
        <fullName evidence="2">Uncharacterized protein</fullName>
    </submittedName>
</protein>
<proteinExistence type="predicted"/>
<feature type="non-terminal residue" evidence="2">
    <location>
        <position position="86"/>
    </location>
</feature>
<dbReference type="Proteomes" id="UP000652761">
    <property type="component" value="Unassembled WGS sequence"/>
</dbReference>
<sequence length="86" mass="10248">MPKASSMSSPCFSNPTGSSQFSNITNLKFKNSAPATNRVIVRDKSSHTSMKRQDKERYVNPRRRKTYRQTRMKQRHKERYVNLRRR</sequence>
<feature type="compositionally biased region" description="Basic and acidic residues" evidence="1">
    <location>
        <begin position="40"/>
        <end position="59"/>
    </location>
</feature>
<feature type="region of interest" description="Disordered" evidence="1">
    <location>
        <begin position="1"/>
        <end position="86"/>
    </location>
</feature>
<accession>A0A843VDB3</accession>
<gene>
    <name evidence="2" type="ORF">Taro_024310</name>
</gene>
<keyword evidence="3" id="KW-1185">Reference proteome</keyword>
<dbReference type="EMBL" id="NMUH01001370">
    <property type="protein sequence ID" value="MQL91700.1"/>
    <property type="molecule type" value="Genomic_DNA"/>
</dbReference>
<organism evidence="2 3">
    <name type="scientific">Colocasia esculenta</name>
    <name type="common">Wild taro</name>
    <name type="synonym">Arum esculentum</name>
    <dbReference type="NCBI Taxonomy" id="4460"/>
    <lineage>
        <taxon>Eukaryota</taxon>
        <taxon>Viridiplantae</taxon>
        <taxon>Streptophyta</taxon>
        <taxon>Embryophyta</taxon>
        <taxon>Tracheophyta</taxon>
        <taxon>Spermatophyta</taxon>
        <taxon>Magnoliopsida</taxon>
        <taxon>Liliopsida</taxon>
        <taxon>Araceae</taxon>
        <taxon>Aroideae</taxon>
        <taxon>Colocasieae</taxon>
        <taxon>Colocasia</taxon>
    </lineage>
</organism>
<reference evidence="2" key="1">
    <citation type="submission" date="2017-07" db="EMBL/GenBank/DDBJ databases">
        <title>Taro Niue Genome Assembly and Annotation.</title>
        <authorList>
            <person name="Atibalentja N."/>
            <person name="Keating K."/>
            <person name="Fields C.J."/>
        </authorList>
    </citation>
    <scope>NUCLEOTIDE SEQUENCE</scope>
    <source>
        <strain evidence="2">Niue_2</strain>
        <tissue evidence="2">Leaf</tissue>
    </source>
</reference>
<evidence type="ECO:0000313" key="3">
    <source>
        <dbReference type="Proteomes" id="UP000652761"/>
    </source>
</evidence>
<feature type="compositionally biased region" description="Polar residues" evidence="1">
    <location>
        <begin position="1"/>
        <end position="35"/>
    </location>
</feature>